<sequence length="204" mass="22119">MDSPSSSEWVISVELSQGTSRGPPPRTGGEDRGGIPDGEYSWPVRAEKAAGPPSELWLLRVNWASVCLSPGLRSRALAEPAVCRSARPSTSMSESWHRSSICSLFTFGVLGRESKLRRFRLSSAITRFLIGASSSRSLYSRFMLPLNEVKSLKGVFKLVWVLAIYEPLSLVPPGTVAVKRSHVDPNRGAVEQANAAPRSPVGLS</sequence>
<dbReference type="EMBL" id="SRLO01000390">
    <property type="protein sequence ID" value="TNN58046.1"/>
    <property type="molecule type" value="Genomic_DNA"/>
</dbReference>
<dbReference type="AlphaFoldDB" id="A0A4Z2GWZ3"/>
<name>A0A4Z2GWZ3_9TELE</name>
<feature type="region of interest" description="Disordered" evidence="1">
    <location>
        <begin position="1"/>
        <end position="41"/>
    </location>
</feature>
<evidence type="ECO:0000313" key="3">
    <source>
        <dbReference type="Proteomes" id="UP000314294"/>
    </source>
</evidence>
<accession>A0A4Z2GWZ3</accession>
<gene>
    <name evidence="2" type="ORF">EYF80_031718</name>
</gene>
<dbReference type="Proteomes" id="UP000314294">
    <property type="component" value="Unassembled WGS sequence"/>
</dbReference>
<evidence type="ECO:0000256" key="1">
    <source>
        <dbReference type="SAM" id="MobiDB-lite"/>
    </source>
</evidence>
<comment type="caution">
    <text evidence="2">The sequence shown here is derived from an EMBL/GenBank/DDBJ whole genome shotgun (WGS) entry which is preliminary data.</text>
</comment>
<organism evidence="2 3">
    <name type="scientific">Liparis tanakae</name>
    <name type="common">Tanaka's snailfish</name>
    <dbReference type="NCBI Taxonomy" id="230148"/>
    <lineage>
        <taxon>Eukaryota</taxon>
        <taxon>Metazoa</taxon>
        <taxon>Chordata</taxon>
        <taxon>Craniata</taxon>
        <taxon>Vertebrata</taxon>
        <taxon>Euteleostomi</taxon>
        <taxon>Actinopterygii</taxon>
        <taxon>Neopterygii</taxon>
        <taxon>Teleostei</taxon>
        <taxon>Neoteleostei</taxon>
        <taxon>Acanthomorphata</taxon>
        <taxon>Eupercaria</taxon>
        <taxon>Perciformes</taxon>
        <taxon>Cottioidei</taxon>
        <taxon>Cottales</taxon>
        <taxon>Liparidae</taxon>
        <taxon>Liparis</taxon>
    </lineage>
</organism>
<feature type="compositionally biased region" description="Polar residues" evidence="1">
    <location>
        <begin position="1"/>
        <end position="17"/>
    </location>
</feature>
<evidence type="ECO:0000313" key="2">
    <source>
        <dbReference type="EMBL" id="TNN58046.1"/>
    </source>
</evidence>
<reference evidence="2 3" key="1">
    <citation type="submission" date="2019-03" db="EMBL/GenBank/DDBJ databases">
        <title>First draft genome of Liparis tanakae, snailfish: a comprehensive survey of snailfish specific genes.</title>
        <authorList>
            <person name="Kim W."/>
            <person name="Song I."/>
            <person name="Jeong J.-H."/>
            <person name="Kim D."/>
            <person name="Kim S."/>
            <person name="Ryu S."/>
            <person name="Song J.Y."/>
            <person name="Lee S.K."/>
        </authorList>
    </citation>
    <scope>NUCLEOTIDE SEQUENCE [LARGE SCALE GENOMIC DNA]</scope>
    <source>
        <tissue evidence="2">Muscle</tissue>
    </source>
</reference>
<protein>
    <submittedName>
        <fullName evidence="2">Uncharacterized protein</fullName>
    </submittedName>
</protein>
<keyword evidence="3" id="KW-1185">Reference proteome</keyword>
<proteinExistence type="predicted"/>